<evidence type="ECO:0000256" key="2">
    <source>
        <dbReference type="SAM" id="Phobius"/>
    </source>
</evidence>
<keyword evidence="2" id="KW-0472">Membrane</keyword>
<protein>
    <recommendedName>
        <fullName evidence="5">DUF4418 domain-containing protein</fullName>
    </recommendedName>
</protein>
<evidence type="ECO:0000313" key="3">
    <source>
        <dbReference type="EMBL" id="SHI38834.1"/>
    </source>
</evidence>
<keyword evidence="4" id="KW-1185">Reference proteome</keyword>
<evidence type="ECO:0000256" key="1">
    <source>
        <dbReference type="SAM" id="MobiDB-lite"/>
    </source>
</evidence>
<organism evidence="3 4">
    <name type="scientific">Thermoclostridium caenicola</name>
    <dbReference type="NCBI Taxonomy" id="659425"/>
    <lineage>
        <taxon>Bacteria</taxon>
        <taxon>Bacillati</taxon>
        <taxon>Bacillota</taxon>
        <taxon>Clostridia</taxon>
        <taxon>Eubacteriales</taxon>
        <taxon>Oscillospiraceae</taxon>
        <taxon>Thermoclostridium</taxon>
    </lineage>
</organism>
<gene>
    <name evidence="3" type="ORF">SAMN05444373_1001130</name>
</gene>
<keyword evidence="2" id="KW-1133">Transmembrane helix</keyword>
<reference evidence="3 4" key="1">
    <citation type="submission" date="2016-11" db="EMBL/GenBank/DDBJ databases">
        <authorList>
            <person name="Varghese N."/>
            <person name="Submissions S."/>
        </authorList>
    </citation>
    <scope>NUCLEOTIDE SEQUENCE [LARGE SCALE GENOMIC DNA]</scope>
    <source>
        <strain evidence="3 4">DSM 19027</strain>
    </source>
</reference>
<dbReference type="Proteomes" id="UP000324781">
    <property type="component" value="Unassembled WGS sequence"/>
</dbReference>
<dbReference type="AlphaFoldDB" id="A0A1M6AQP2"/>
<keyword evidence="2" id="KW-0812">Transmembrane</keyword>
<dbReference type="InterPro" id="IPR025531">
    <property type="entry name" value="DUF4418"/>
</dbReference>
<feature type="transmembrane region" description="Helical" evidence="2">
    <location>
        <begin position="142"/>
        <end position="165"/>
    </location>
</feature>
<dbReference type="Pfam" id="PF14387">
    <property type="entry name" value="DUF4418"/>
    <property type="match status" value="1"/>
</dbReference>
<dbReference type="EMBL" id="FQZP01000001">
    <property type="protein sequence ID" value="SHI38834.1"/>
    <property type="molecule type" value="Genomic_DNA"/>
</dbReference>
<accession>A0A1M6AQP2</accession>
<feature type="region of interest" description="Disordered" evidence="1">
    <location>
        <begin position="43"/>
        <end position="63"/>
    </location>
</feature>
<name>A0A1M6AQP2_9FIRM</name>
<proteinExistence type="predicted"/>
<evidence type="ECO:0008006" key="5">
    <source>
        <dbReference type="Google" id="ProtNLM"/>
    </source>
</evidence>
<evidence type="ECO:0000313" key="4">
    <source>
        <dbReference type="Proteomes" id="UP000324781"/>
    </source>
</evidence>
<feature type="transmembrane region" description="Helical" evidence="2">
    <location>
        <begin position="107"/>
        <end position="130"/>
    </location>
</feature>
<feature type="transmembrane region" description="Helical" evidence="2">
    <location>
        <begin position="84"/>
        <end position="100"/>
    </location>
</feature>
<feature type="compositionally biased region" description="Basic and acidic residues" evidence="1">
    <location>
        <begin position="43"/>
        <end position="58"/>
    </location>
</feature>
<sequence>MVKNRLLTGILLIILGALIAFGPITVFPVCGVHTKETAADSAMKMDGHKSDDSVHASKDTSGMTANTATSNKVMKCHWTARAELGTGLVIALLGLLMLIFRSAQIKLGLSIALGLNGILALLIPTVLIGVCGNVKMTCRSLTLPALVILASVVTVAAAANAFYLYHSNRKEQVGT</sequence>
<dbReference type="RefSeq" id="WP_188118294.1">
    <property type="nucleotide sequence ID" value="NZ_DAONMB010000083.1"/>
</dbReference>